<gene>
    <name evidence="2" type="ORF">IMCC3135_13565</name>
</gene>
<dbReference type="EMBL" id="CP018632">
    <property type="protein sequence ID" value="ASJ72798.1"/>
    <property type="molecule type" value="Genomic_DNA"/>
</dbReference>
<organism evidence="2 3">
    <name type="scientific">Granulosicoccus antarcticus IMCC3135</name>
    <dbReference type="NCBI Taxonomy" id="1192854"/>
    <lineage>
        <taxon>Bacteria</taxon>
        <taxon>Pseudomonadati</taxon>
        <taxon>Pseudomonadota</taxon>
        <taxon>Gammaproteobacteria</taxon>
        <taxon>Chromatiales</taxon>
        <taxon>Granulosicoccaceae</taxon>
        <taxon>Granulosicoccus</taxon>
    </lineage>
</organism>
<keyword evidence="3" id="KW-1185">Reference proteome</keyword>
<feature type="transmembrane region" description="Helical" evidence="1">
    <location>
        <begin position="12"/>
        <end position="32"/>
    </location>
</feature>
<protein>
    <submittedName>
        <fullName evidence="2">Uncharacterized protein</fullName>
    </submittedName>
</protein>
<proteinExistence type="predicted"/>
<keyword evidence="1" id="KW-0472">Membrane</keyword>
<keyword evidence="1" id="KW-0812">Transmembrane</keyword>
<accession>A0A2Z2NSS7</accession>
<feature type="transmembrane region" description="Helical" evidence="1">
    <location>
        <begin position="109"/>
        <end position="126"/>
    </location>
</feature>
<reference evidence="2 3" key="1">
    <citation type="submission" date="2016-12" db="EMBL/GenBank/DDBJ databases">
        <authorList>
            <person name="Song W.-J."/>
            <person name="Kurnit D.M."/>
        </authorList>
    </citation>
    <scope>NUCLEOTIDE SEQUENCE [LARGE SCALE GENOMIC DNA]</scope>
    <source>
        <strain evidence="2 3">IMCC3135</strain>
    </source>
</reference>
<dbReference type="KEGG" id="gai:IMCC3135_13565"/>
<sequence length="386" mass="41601">MEDARSMDLARIFLTIFILGSLVVAAPLLFPSFGVNPLLKTLGTVIPIVLMVIFMRIGRHRVEEQGSVEIEQVADSLYFMGFMFTLVALLVALRQISFPVDMSAITSRFGIAMITTLVGLLLKVLLTQFKQVGGVSQRQAQNDLLRATIRFTRALDRSSANVEKTVNDAAAKMLALAEASITDMTDYAKSAQESVAVQGKSALKQMSAQSKSDIEMLAAYSKSNIEGIVGQGKAGIEMMSRHSKEAQIQMLGDSEAASKALAEVSKSSSVANSEYITRLNMHLSGLQGVVEKTSERFDDLSSTVDGSIQKHSLALEPLERFGSFLAGNNDLLSDFQGTLTSVVATGSFLNESVERLEGAVTQLQGSLSNAARVNSYIHLGDDADQS</sequence>
<keyword evidence="1" id="KW-1133">Transmembrane helix</keyword>
<dbReference type="Proteomes" id="UP000250079">
    <property type="component" value="Chromosome"/>
</dbReference>
<dbReference type="AlphaFoldDB" id="A0A2Z2NSS7"/>
<feature type="transmembrane region" description="Helical" evidence="1">
    <location>
        <begin position="77"/>
        <end position="97"/>
    </location>
</feature>
<evidence type="ECO:0000313" key="2">
    <source>
        <dbReference type="EMBL" id="ASJ72798.1"/>
    </source>
</evidence>
<evidence type="ECO:0000313" key="3">
    <source>
        <dbReference type="Proteomes" id="UP000250079"/>
    </source>
</evidence>
<feature type="transmembrane region" description="Helical" evidence="1">
    <location>
        <begin position="38"/>
        <end position="57"/>
    </location>
</feature>
<name>A0A2Z2NSS7_9GAMM</name>
<evidence type="ECO:0000256" key="1">
    <source>
        <dbReference type="SAM" id="Phobius"/>
    </source>
</evidence>